<comment type="caution">
    <text evidence="1">The sequence shown here is derived from an EMBL/GenBank/DDBJ whole genome shotgun (WGS) entry which is preliminary data.</text>
</comment>
<accession>A0A432YX87</accession>
<dbReference type="InterPro" id="IPR021710">
    <property type="entry name" value="DUF3293"/>
</dbReference>
<dbReference type="Proteomes" id="UP000288361">
    <property type="component" value="Unassembled WGS sequence"/>
</dbReference>
<dbReference type="EMBL" id="PIQA01000001">
    <property type="protein sequence ID" value="RUO67939.1"/>
    <property type="molecule type" value="Genomic_DNA"/>
</dbReference>
<proteinExistence type="predicted"/>
<name>A0A432YX87_9GAMM</name>
<dbReference type="RefSeq" id="WP_126751571.1">
    <property type="nucleotide sequence ID" value="NZ_JBHUMT010000016.1"/>
</dbReference>
<organism evidence="1 2">
    <name type="scientific">Idiomarina piscisalsi</name>
    <dbReference type="NCBI Taxonomy" id="1096243"/>
    <lineage>
        <taxon>Bacteria</taxon>
        <taxon>Pseudomonadati</taxon>
        <taxon>Pseudomonadota</taxon>
        <taxon>Gammaproteobacteria</taxon>
        <taxon>Alteromonadales</taxon>
        <taxon>Idiomarinaceae</taxon>
        <taxon>Idiomarina</taxon>
    </lineage>
</organism>
<reference evidence="1 2" key="1">
    <citation type="journal article" date="2011" name="Front. Microbiol.">
        <title>Genomic signatures of strain selection and enhancement in Bacillus atrophaeus var. globigii, a historical biowarfare simulant.</title>
        <authorList>
            <person name="Gibbons H.S."/>
            <person name="Broomall S.M."/>
            <person name="McNew L.A."/>
            <person name="Daligault H."/>
            <person name="Chapman C."/>
            <person name="Bruce D."/>
            <person name="Karavis M."/>
            <person name="Krepps M."/>
            <person name="McGregor P.A."/>
            <person name="Hong C."/>
            <person name="Park K.H."/>
            <person name="Akmal A."/>
            <person name="Feldman A."/>
            <person name="Lin J.S."/>
            <person name="Chang W.E."/>
            <person name="Higgs B.W."/>
            <person name="Demirev P."/>
            <person name="Lindquist J."/>
            <person name="Liem A."/>
            <person name="Fochler E."/>
            <person name="Read T.D."/>
            <person name="Tapia R."/>
            <person name="Johnson S."/>
            <person name="Bishop-Lilly K.A."/>
            <person name="Detter C."/>
            <person name="Han C."/>
            <person name="Sozhamannan S."/>
            <person name="Rosenzweig C.N."/>
            <person name="Skowronski E.W."/>
        </authorList>
    </citation>
    <scope>NUCLEOTIDE SEQUENCE [LARGE SCALE GENOMIC DNA]</scope>
    <source>
        <strain evidence="1 2">TPS4-2</strain>
    </source>
</reference>
<evidence type="ECO:0000313" key="2">
    <source>
        <dbReference type="Proteomes" id="UP000288361"/>
    </source>
</evidence>
<evidence type="ECO:0000313" key="1">
    <source>
        <dbReference type="EMBL" id="RUO67939.1"/>
    </source>
</evidence>
<gene>
    <name evidence="1" type="ORF">CWI73_03530</name>
</gene>
<dbReference type="Pfam" id="PF11697">
    <property type="entry name" value="DUF3293"/>
    <property type="match status" value="1"/>
</dbReference>
<protein>
    <submittedName>
        <fullName evidence="1">DUF3293 domain-containing protein</fullName>
    </submittedName>
</protein>
<sequence>MDATLLEHYKNTDYWFVVNDRKVTLSVGSTNSDFNTLCHGFNYKTGAFITAFNPQSQQFSLQENRERNQQLEAELVGFKGTRYFYGAGQDRSLQWPAEESFMVFGAQQQTVIDLARRYQQNAFLWIEYRHAAVLIDV</sequence>
<dbReference type="AlphaFoldDB" id="A0A432YX87"/>